<evidence type="ECO:0000313" key="6">
    <source>
        <dbReference type="Proteomes" id="UP000183994"/>
    </source>
</evidence>
<dbReference type="Pfam" id="PF14332">
    <property type="entry name" value="DUF4388"/>
    <property type="match status" value="1"/>
</dbReference>
<dbReference type="GO" id="GO:0005886">
    <property type="term" value="C:plasma membrane"/>
    <property type="evidence" value="ECO:0007669"/>
    <property type="project" value="TreeGrafter"/>
</dbReference>
<dbReference type="EMBL" id="FQZU01000030">
    <property type="protein sequence ID" value="SHK67133.1"/>
    <property type="molecule type" value="Genomic_DNA"/>
</dbReference>
<dbReference type="OrthoDB" id="9812433at2"/>
<proteinExistence type="predicted"/>
<dbReference type="SUPFAM" id="SSF52540">
    <property type="entry name" value="P-loop containing nucleoside triphosphate hydrolases"/>
    <property type="match status" value="1"/>
</dbReference>
<dbReference type="Pfam" id="PF01656">
    <property type="entry name" value="CbiA"/>
    <property type="match status" value="1"/>
</dbReference>
<dbReference type="PANTHER" id="PTHR32309:SF13">
    <property type="entry name" value="FERRIC ENTEROBACTIN TRANSPORT PROTEIN FEPE"/>
    <property type="match status" value="1"/>
</dbReference>
<protein>
    <submittedName>
        <fullName evidence="5">Capsular exopolysaccharide family</fullName>
    </submittedName>
</protein>
<dbReference type="Gene3D" id="3.40.50.300">
    <property type="entry name" value="P-loop containing nucleotide triphosphate hydrolases"/>
    <property type="match status" value="2"/>
</dbReference>
<evidence type="ECO:0000256" key="2">
    <source>
        <dbReference type="ARBA" id="ARBA00022840"/>
    </source>
</evidence>
<sequence length="412" mass="45495">MKPKKLSTKKRTRDLISLFLANYKGKSRFAESYRTLRTNIDLSFLESELKCLLITSAGEAEGKTLTVANYAFNLAEAGRSVLMVDADLRKPSLSKLLVNNEVIGLTGLLSRVMGTPVTEGDLGKMSVGDLIRLLQQQRRTGRLQLSSQTENKLINLDFLAGDLADCTWVNCPEERSLASHLVQLALITSQQAQQALKRARDTGQKLPMVLVNAGLLKKKQVRGPLKNQLAQNLRLALGMNDGKYEFKPAMDMKAEPKTVFAINLTEIYERAAADEEPLPFINAGIKAAMLKTPQPGLFLLPSGALPPNPSELLGSKRMLFLLSRFKELFDVVILDSPPILPASDALTLAPHVDGVVFVVKAGGVNRDLVRKAVDQLKNARANVVGAVLNQVDVHREGYYKYYEKYYSSYYGT</sequence>
<dbReference type="RefSeq" id="WP_073477908.1">
    <property type="nucleotide sequence ID" value="NZ_FQZU01000030.1"/>
</dbReference>
<dbReference type="Proteomes" id="UP000183994">
    <property type="component" value="Unassembled WGS sequence"/>
</dbReference>
<accession>A0A1M6UD84</accession>
<dbReference type="STRING" id="1121393.SAMN02745216_03870"/>
<dbReference type="PANTHER" id="PTHR32309">
    <property type="entry name" value="TYROSINE-PROTEIN KINASE"/>
    <property type="match status" value="1"/>
</dbReference>
<dbReference type="GO" id="GO:0004713">
    <property type="term" value="F:protein tyrosine kinase activity"/>
    <property type="evidence" value="ECO:0007669"/>
    <property type="project" value="TreeGrafter"/>
</dbReference>
<dbReference type="InterPro" id="IPR027417">
    <property type="entry name" value="P-loop_NTPase"/>
</dbReference>
<feature type="domain" description="PatA-like N-terminal" evidence="4">
    <location>
        <begin position="119"/>
        <end position="255"/>
    </location>
</feature>
<name>A0A1M6UD84_9BACT</name>
<feature type="domain" description="CobQ/CobB/MinD/ParA nucleotide binding" evidence="3">
    <location>
        <begin position="54"/>
        <end position="403"/>
    </location>
</feature>
<dbReference type="InterPro" id="IPR050445">
    <property type="entry name" value="Bact_polysacc_biosynth/exp"/>
</dbReference>
<evidence type="ECO:0000313" key="5">
    <source>
        <dbReference type="EMBL" id="SHK67133.1"/>
    </source>
</evidence>
<evidence type="ECO:0000256" key="1">
    <source>
        <dbReference type="ARBA" id="ARBA00022741"/>
    </source>
</evidence>
<organism evidence="5 6">
    <name type="scientific">Desulfatibacillum alkenivorans DSM 16219</name>
    <dbReference type="NCBI Taxonomy" id="1121393"/>
    <lineage>
        <taxon>Bacteria</taxon>
        <taxon>Pseudomonadati</taxon>
        <taxon>Thermodesulfobacteriota</taxon>
        <taxon>Desulfobacteria</taxon>
        <taxon>Desulfobacterales</taxon>
        <taxon>Desulfatibacillaceae</taxon>
        <taxon>Desulfatibacillum</taxon>
    </lineage>
</organism>
<evidence type="ECO:0000259" key="3">
    <source>
        <dbReference type="Pfam" id="PF01656"/>
    </source>
</evidence>
<reference evidence="6" key="1">
    <citation type="submission" date="2016-11" db="EMBL/GenBank/DDBJ databases">
        <authorList>
            <person name="Varghese N."/>
            <person name="Submissions S."/>
        </authorList>
    </citation>
    <scope>NUCLEOTIDE SEQUENCE [LARGE SCALE GENOMIC DNA]</scope>
    <source>
        <strain evidence="6">DSM 16219</strain>
    </source>
</reference>
<dbReference type="InterPro" id="IPR025497">
    <property type="entry name" value="PatA-like_N"/>
</dbReference>
<gene>
    <name evidence="5" type="ORF">SAMN02745216_03870</name>
</gene>
<keyword evidence="6" id="KW-1185">Reference proteome</keyword>
<keyword evidence="2" id="KW-0067">ATP-binding</keyword>
<dbReference type="InterPro" id="IPR005702">
    <property type="entry name" value="Wzc-like_C"/>
</dbReference>
<dbReference type="AlphaFoldDB" id="A0A1M6UD84"/>
<keyword evidence="1" id="KW-0547">Nucleotide-binding</keyword>
<dbReference type="SUPFAM" id="SSF160246">
    <property type="entry name" value="EspE N-terminal domain-like"/>
    <property type="match status" value="1"/>
</dbReference>
<evidence type="ECO:0000259" key="4">
    <source>
        <dbReference type="Pfam" id="PF14332"/>
    </source>
</evidence>
<dbReference type="InterPro" id="IPR002586">
    <property type="entry name" value="CobQ/CobB/MinD/ParA_Nub-bd_dom"/>
</dbReference>
<dbReference type="CDD" id="cd05387">
    <property type="entry name" value="BY-kinase"/>
    <property type="match status" value="1"/>
</dbReference>
<dbReference type="InterPro" id="IPR037257">
    <property type="entry name" value="T2SS_E_N_sf"/>
</dbReference>